<feature type="compositionally biased region" description="Low complexity" evidence="1">
    <location>
        <begin position="11"/>
        <end position="33"/>
    </location>
</feature>
<feature type="compositionally biased region" description="Polar residues" evidence="1">
    <location>
        <begin position="40"/>
        <end position="58"/>
    </location>
</feature>
<organism evidence="2 3">
    <name type="scientific">Adineta steineri</name>
    <dbReference type="NCBI Taxonomy" id="433720"/>
    <lineage>
        <taxon>Eukaryota</taxon>
        <taxon>Metazoa</taxon>
        <taxon>Spiralia</taxon>
        <taxon>Gnathifera</taxon>
        <taxon>Rotifera</taxon>
        <taxon>Eurotatoria</taxon>
        <taxon>Bdelloidea</taxon>
        <taxon>Adinetida</taxon>
        <taxon>Adinetidae</taxon>
        <taxon>Adineta</taxon>
    </lineage>
</organism>
<comment type="caution">
    <text evidence="2">The sequence shown here is derived from an EMBL/GenBank/DDBJ whole genome shotgun (WGS) entry which is preliminary data.</text>
</comment>
<feature type="non-terminal residue" evidence="2">
    <location>
        <position position="139"/>
    </location>
</feature>
<feature type="compositionally biased region" description="Polar residues" evidence="1">
    <location>
        <begin position="114"/>
        <end position="132"/>
    </location>
</feature>
<sequence length="139" mass="15524">TDIKNYEQQDEQQQQNENIQSSIEINASISQQESIHKNVEQQTSRSSSTPANGFTSADDQPKRIKSGIQLLIPTHDFNNERINSPPPPLSAGIKSMVLFNPLLSHINEKEQGRSRSTSEASRKMSTTSSISNEKIIDED</sequence>
<reference evidence="2" key="1">
    <citation type="submission" date="2021-02" db="EMBL/GenBank/DDBJ databases">
        <authorList>
            <person name="Nowell W R."/>
        </authorList>
    </citation>
    <scope>NUCLEOTIDE SEQUENCE</scope>
</reference>
<dbReference type="AlphaFoldDB" id="A0A815XTJ3"/>
<evidence type="ECO:0000256" key="1">
    <source>
        <dbReference type="SAM" id="MobiDB-lite"/>
    </source>
</evidence>
<feature type="region of interest" description="Disordered" evidence="1">
    <location>
        <begin position="1"/>
        <end position="67"/>
    </location>
</feature>
<accession>A0A815XTJ3</accession>
<dbReference type="EMBL" id="CAJNOG010006793">
    <property type="protein sequence ID" value="CAF1562283.1"/>
    <property type="molecule type" value="Genomic_DNA"/>
</dbReference>
<evidence type="ECO:0000313" key="3">
    <source>
        <dbReference type="Proteomes" id="UP000663845"/>
    </source>
</evidence>
<protein>
    <submittedName>
        <fullName evidence="2">Uncharacterized protein</fullName>
    </submittedName>
</protein>
<gene>
    <name evidence="2" type="ORF">JYZ213_LOCUS46948</name>
</gene>
<dbReference type="Proteomes" id="UP000663845">
    <property type="component" value="Unassembled WGS sequence"/>
</dbReference>
<evidence type="ECO:0000313" key="2">
    <source>
        <dbReference type="EMBL" id="CAF1562283.1"/>
    </source>
</evidence>
<feature type="non-terminal residue" evidence="2">
    <location>
        <position position="1"/>
    </location>
</feature>
<feature type="region of interest" description="Disordered" evidence="1">
    <location>
        <begin position="104"/>
        <end position="139"/>
    </location>
</feature>
<name>A0A815XTJ3_9BILA</name>
<proteinExistence type="predicted"/>